<dbReference type="InterPro" id="IPR036388">
    <property type="entry name" value="WH-like_DNA-bd_sf"/>
</dbReference>
<proteinExistence type="inferred from homology"/>
<evidence type="ECO:0000256" key="6">
    <source>
        <dbReference type="ARBA" id="ARBA00023163"/>
    </source>
</evidence>
<dbReference type="Pfam" id="PF01475">
    <property type="entry name" value="FUR"/>
    <property type="match status" value="1"/>
</dbReference>
<dbReference type="GO" id="GO:0005829">
    <property type="term" value="C:cytosol"/>
    <property type="evidence" value="ECO:0007669"/>
    <property type="project" value="TreeGrafter"/>
</dbReference>
<dbReference type="CDD" id="cd07153">
    <property type="entry name" value="Fur_like"/>
    <property type="match status" value="1"/>
</dbReference>
<dbReference type="GO" id="GO:0008270">
    <property type="term" value="F:zinc ion binding"/>
    <property type="evidence" value="ECO:0007669"/>
    <property type="project" value="TreeGrafter"/>
</dbReference>
<dbReference type="GO" id="GO:0003700">
    <property type="term" value="F:DNA-binding transcription factor activity"/>
    <property type="evidence" value="ECO:0007669"/>
    <property type="project" value="InterPro"/>
</dbReference>
<dbReference type="EMBL" id="CAEMXZ010000097">
    <property type="protein sequence ID" value="CAB4324050.1"/>
    <property type="molecule type" value="Genomic_DNA"/>
</dbReference>
<sequence>MKASLIELHRTADERLQRDGQRYTANRRALIDALGGSDRPLSMPELLERSEGMAQSSAYRNLAILEEAGVVHRLVTSDDTARYELAEDLTGHHHHVICESCGSVLDIDAPPELEHGVHAFAESVAATHGFAVSHHRLDLVGTCAACAAART</sequence>
<dbReference type="GO" id="GO:0045892">
    <property type="term" value="P:negative regulation of DNA-templated transcription"/>
    <property type="evidence" value="ECO:0007669"/>
    <property type="project" value="TreeGrafter"/>
</dbReference>
<dbReference type="InterPro" id="IPR043135">
    <property type="entry name" value="Fur_C"/>
</dbReference>
<dbReference type="GO" id="GO:1900376">
    <property type="term" value="P:regulation of secondary metabolite biosynthetic process"/>
    <property type="evidence" value="ECO:0007669"/>
    <property type="project" value="TreeGrafter"/>
</dbReference>
<evidence type="ECO:0000256" key="4">
    <source>
        <dbReference type="ARBA" id="ARBA00023015"/>
    </source>
</evidence>
<gene>
    <name evidence="7" type="ORF">UFOPK1392_01814</name>
    <name evidence="8" type="ORF">UFOPK3733_00714</name>
</gene>
<dbReference type="SUPFAM" id="SSF46785">
    <property type="entry name" value="Winged helix' DNA-binding domain"/>
    <property type="match status" value="1"/>
</dbReference>
<comment type="similarity">
    <text evidence="1">Belongs to the Fur family.</text>
</comment>
<dbReference type="PANTHER" id="PTHR33202">
    <property type="entry name" value="ZINC UPTAKE REGULATION PROTEIN"/>
    <property type="match status" value="1"/>
</dbReference>
<dbReference type="AlphaFoldDB" id="A0A6J5YD20"/>
<accession>A0A6J5YD20</accession>
<dbReference type="GO" id="GO:0000976">
    <property type="term" value="F:transcription cis-regulatory region binding"/>
    <property type="evidence" value="ECO:0007669"/>
    <property type="project" value="TreeGrafter"/>
</dbReference>
<name>A0A6J5YD20_9ZZZZ</name>
<dbReference type="EMBL" id="CAFBNC010000025">
    <property type="protein sequence ID" value="CAB4931752.1"/>
    <property type="molecule type" value="Genomic_DNA"/>
</dbReference>
<evidence type="ECO:0000313" key="8">
    <source>
        <dbReference type="EMBL" id="CAB4931752.1"/>
    </source>
</evidence>
<dbReference type="Gene3D" id="1.10.10.10">
    <property type="entry name" value="Winged helix-like DNA-binding domain superfamily/Winged helix DNA-binding domain"/>
    <property type="match status" value="1"/>
</dbReference>
<keyword evidence="4" id="KW-0805">Transcription regulation</keyword>
<evidence type="ECO:0000313" key="7">
    <source>
        <dbReference type="EMBL" id="CAB4324050.1"/>
    </source>
</evidence>
<reference evidence="7" key="1">
    <citation type="submission" date="2020-05" db="EMBL/GenBank/DDBJ databases">
        <authorList>
            <person name="Chiriac C."/>
            <person name="Salcher M."/>
            <person name="Ghai R."/>
            <person name="Kavagutti S V."/>
        </authorList>
    </citation>
    <scope>NUCLEOTIDE SEQUENCE</scope>
</reference>
<keyword evidence="5" id="KW-0238">DNA-binding</keyword>
<evidence type="ECO:0000256" key="1">
    <source>
        <dbReference type="ARBA" id="ARBA00007957"/>
    </source>
</evidence>
<keyword evidence="3" id="KW-0862">Zinc</keyword>
<organism evidence="7">
    <name type="scientific">freshwater metagenome</name>
    <dbReference type="NCBI Taxonomy" id="449393"/>
    <lineage>
        <taxon>unclassified sequences</taxon>
        <taxon>metagenomes</taxon>
        <taxon>ecological metagenomes</taxon>
    </lineage>
</organism>
<evidence type="ECO:0000256" key="5">
    <source>
        <dbReference type="ARBA" id="ARBA00023125"/>
    </source>
</evidence>
<dbReference type="PANTHER" id="PTHR33202:SF6">
    <property type="entry name" value="ZINC UPTAKE REGULATION PROTEIN"/>
    <property type="match status" value="1"/>
</dbReference>
<keyword evidence="6" id="KW-0804">Transcription</keyword>
<dbReference type="Gene3D" id="3.30.1490.190">
    <property type="match status" value="1"/>
</dbReference>
<dbReference type="InterPro" id="IPR036390">
    <property type="entry name" value="WH_DNA-bd_sf"/>
</dbReference>
<protein>
    <submittedName>
        <fullName evidence="7">Unannotated protein</fullName>
    </submittedName>
</protein>
<dbReference type="InterPro" id="IPR002481">
    <property type="entry name" value="FUR"/>
</dbReference>
<evidence type="ECO:0000256" key="2">
    <source>
        <dbReference type="ARBA" id="ARBA00022491"/>
    </source>
</evidence>
<evidence type="ECO:0000256" key="3">
    <source>
        <dbReference type="ARBA" id="ARBA00022833"/>
    </source>
</evidence>
<keyword evidence="2" id="KW-0678">Repressor</keyword>